<evidence type="ECO:0000313" key="2">
    <source>
        <dbReference type="Proteomes" id="UP000828390"/>
    </source>
</evidence>
<name>A0A9D4E2G4_DREPO</name>
<dbReference type="EMBL" id="JAIWYP010000009">
    <property type="protein sequence ID" value="KAH3771598.1"/>
    <property type="molecule type" value="Genomic_DNA"/>
</dbReference>
<gene>
    <name evidence="1" type="ORF">DPMN_172924</name>
</gene>
<protein>
    <submittedName>
        <fullName evidence="1">Uncharacterized protein</fullName>
    </submittedName>
</protein>
<evidence type="ECO:0000313" key="1">
    <source>
        <dbReference type="EMBL" id="KAH3771598.1"/>
    </source>
</evidence>
<reference evidence="1" key="2">
    <citation type="submission" date="2020-11" db="EMBL/GenBank/DDBJ databases">
        <authorList>
            <person name="McCartney M.A."/>
            <person name="Auch B."/>
            <person name="Kono T."/>
            <person name="Mallez S."/>
            <person name="Becker A."/>
            <person name="Gohl D.M."/>
            <person name="Silverstein K.A.T."/>
            <person name="Koren S."/>
            <person name="Bechman K.B."/>
            <person name="Herman A."/>
            <person name="Abrahante J.E."/>
            <person name="Garbe J."/>
        </authorList>
    </citation>
    <scope>NUCLEOTIDE SEQUENCE</scope>
    <source>
        <strain evidence="1">Duluth1</strain>
        <tissue evidence="1">Whole animal</tissue>
    </source>
</reference>
<keyword evidence="2" id="KW-1185">Reference proteome</keyword>
<reference evidence="1" key="1">
    <citation type="journal article" date="2019" name="bioRxiv">
        <title>The Genome of the Zebra Mussel, Dreissena polymorpha: A Resource for Invasive Species Research.</title>
        <authorList>
            <person name="McCartney M.A."/>
            <person name="Auch B."/>
            <person name="Kono T."/>
            <person name="Mallez S."/>
            <person name="Zhang Y."/>
            <person name="Obille A."/>
            <person name="Becker A."/>
            <person name="Abrahante J.E."/>
            <person name="Garbe J."/>
            <person name="Badalamenti J.P."/>
            <person name="Herman A."/>
            <person name="Mangelson H."/>
            <person name="Liachko I."/>
            <person name="Sullivan S."/>
            <person name="Sone E.D."/>
            <person name="Koren S."/>
            <person name="Silverstein K.A.T."/>
            <person name="Beckman K.B."/>
            <person name="Gohl D.M."/>
        </authorList>
    </citation>
    <scope>NUCLEOTIDE SEQUENCE</scope>
    <source>
        <strain evidence="1">Duluth1</strain>
        <tissue evidence="1">Whole animal</tissue>
    </source>
</reference>
<proteinExistence type="predicted"/>
<comment type="caution">
    <text evidence="1">The sequence shown here is derived from an EMBL/GenBank/DDBJ whole genome shotgun (WGS) entry which is preliminary data.</text>
</comment>
<accession>A0A9D4E2G4</accession>
<organism evidence="1 2">
    <name type="scientific">Dreissena polymorpha</name>
    <name type="common">Zebra mussel</name>
    <name type="synonym">Mytilus polymorpha</name>
    <dbReference type="NCBI Taxonomy" id="45954"/>
    <lineage>
        <taxon>Eukaryota</taxon>
        <taxon>Metazoa</taxon>
        <taxon>Spiralia</taxon>
        <taxon>Lophotrochozoa</taxon>
        <taxon>Mollusca</taxon>
        <taxon>Bivalvia</taxon>
        <taxon>Autobranchia</taxon>
        <taxon>Heteroconchia</taxon>
        <taxon>Euheterodonta</taxon>
        <taxon>Imparidentia</taxon>
        <taxon>Neoheterodontei</taxon>
        <taxon>Myida</taxon>
        <taxon>Dreissenoidea</taxon>
        <taxon>Dreissenidae</taxon>
        <taxon>Dreissena</taxon>
    </lineage>
</organism>
<dbReference type="Proteomes" id="UP000828390">
    <property type="component" value="Unassembled WGS sequence"/>
</dbReference>
<sequence length="55" mass="6020">MDALVLDNMPGKRKFGVLHACMGRECVIIYNLFVWALKVVCDADAGIVAVPAKEK</sequence>
<dbReference type="AlphaFoldDB" id="A0A9D4E2G4"/>